<dbReference type="AlphaFoldDB" id="Q5Z8S3"/>
<organism evidence="2 3">
    <name type="scientific">Oryza sativa subsp. japonica</name>
    <name type="common">Rice</name>
    <dbReference type="NCBI Taxonomy" id="39947"/>
    <lineage>
        <taxon>Eukaryota</taxon>
        <taxon>Viridiplantae</taxon>
        <taxon>Streptophyta</taxon>
        <taxon>Embryophyta</taxon>
        <taxon>Tracheophyta</taxon>
        <taxon>Spermatophyta</taxon>
        <taxon>Magnoliopsida</taxon>
        <taxon>Liliopsida</taxon>
        <taxon>Poales</taxon>
        <taxon>Poaceae</taxon>
        <taxon>BOP clade</taxon>
        <taxon>Oryzoideae</taxon>
        <taxon>Oryzeae</taxon>
        <taxon>Oryzinae</taxon>
        <taxon>Oryza</taxon>
        <taxon>Oryza sativa</taxon>
    </lineage>
</organism>
<dbReference type="EMBL" id="AP003762">
    <property type="protein sequence ID" value="BAD53831.1"/>
    <property type="molecule type" value="Genomic_DNA"/>
</dbReference>
<feature type="region of interest" description="Disordered" evidence="1">
    <location>
        <begin position="1"/>
        <end position="45"/>
    </location>
</feature>
<evidence type="ECO:0000256" key="1">
    <source>
        <dbReference type="SAM" id="MobiDB-lite"/>
    </source>
</evidence>
<protein>
    <submittedName>
        <fullName evidence="2">Uncharacterized protein</fullName>
    </submittedName>
</protein>
<accession>Q5Z8S3</accession>
<evidence type="ECO:0000313" key="2">
    <source>
        <dbReference type="EMBL" id="BAD53831.1"/>
    </source>
</evidence>
<sequence length="145" mass="14982">MGLKSQPIYTRKKYTKDQGRQGRRADVAGTPAADGRERLGRLSTAATSISTSASLPALHMDAASLCEVRATGEELGGDNDQGARRGRLLAGKRWAATTAGEELGAGSGQRGKSWSDGTEGAAHGRWPNGENWATTAGKELGASGG</sequence>
<gene>
    <name evidence="2" type="primary">P0456F09.26</name>
</gene>
<name>Q5Z8S3_ORYSJ</name>
<evidence type="ECO:0000313" key="3">
    <source>
        <dbReference type="Proteomes" id="UP000000763"/>
    </source>
</evidence>
<reference evidence="3" key="1">
    <citation type="journal article" date="2005" name="Nature">
        <title>The map-based sequence of the rice genome.</title>
        <authorList>
            <consortium name="International rice genome sequencing project (IRGSP)"/>
            <person name="Matsumoto T."/>
            <person name="Wu J."/>
            <person name="Kanamori H."/>
            <person name="Katayose Y."/>
            <person name="Fujisawa M."/>
            <person name="Namiki N."/>
            <person name="Mizuno H."/>
            <person name="Yamamoto K."/>
            <person name="Antonio B.A."/>
            <person name="Baba T."/>
            <person name="Sakata K."/>
            <person name="Nagamura Y."/>
            <person name="Aoki H."/>
            <person name="Arikawa K."/>
            <person name="Arita K."/>
            <person name="Bito T."/>
            <person name="Chiden Y."/>
            <person name="Fujitsuka N."/>
            <person name="Fukunaka R."/>
            <person name="Hamada M."/>
            <person name="Harada C."/>
            <person name="Hayashi A."/>
            <person name="Hijishita S."/>
            <person name="Honda M."/>
            <person name="Hosokawa S."/>
            <person name="Ichikawa Y."/>
            <person name="Idonuma A."/>
            <person name="Iijima M."/>
            <person name="Ikeda M."/>
            <person name="Ikeno M."/>
            <person name="Ito K."/>
            <person name="Ito S."/>
            <person name="Ito T."/>
            <person name="Ito Y."/>
            <person name="Ito Y."/>
            <person name="Iwabuchi A."/>
            <person name="Kamiya K."/>
            <person name="Karasawa W."/>
            <person name="Kurita K."/>
            <person name="Katagiri S."/>
            <person name="Kikuta A."/>
            <person name="Kobayashi H."/>
            <person name="Kobayashi N."/>
            <person name="Machita K."/>
            <person name="Maehara T."/>
            <person name="Masukawa M."/>
            <person name="Mizubayashi T."/>
            <person name="Mukai Y."/>
            <person name="Nagasaki H."/>
            <person name="Nagata Y."/>
            <person name="Naito S."/>
            <person name="Nakashima M."/>
            <person name="Nakama Y."/>
            <person name="Nakamichi Y."/>
            <person name="Nakamura M."/>
            <person name="Meguro A."/>
            <person name="Negishi M."/>
            <person name="Ohta I."/>
            <person name="Ohta T."/>
            <person name="Okamoto M."/>
            <person name="Ono N."/>
            <person name="Saji S."/>
            <person name="Sakaguchi M."/>
            <person name="Sakai K."/>
            <person name="Shibata M."/>
            <person name="Shimokawa T."/>
            <person name="Song J."/>
            <person name="Takazaki Y."/>
            <person name="Terasawa K."/>
            <person name="Tsugane M."/>
            <person name="Tsuji K."/>
            <person name="Ueda S."/>
            <person name="Waki K."/>
            <person name="Yamagata H."/>
            <person name="Yamamoto M."/>
            <person name="Yamamoto S."/>
            <person name="Yamane H."/>
            <person name="Yoshiki S."/>
            <person name="Yoshihara R."/>
            <person name="Yukawa K."/>
            <person name="Zhong H."/>
            <person name="Yano M."/>
            <person name="Yuan Q."/>
            <person name="Ouyang S."/>
            <person name="Liu J."/>
            <person name="Jones K.M."/>
            <person name="Gansberger K."/>
            <person name="Moffat K."/>
            <person name="Hill J."/>
            <person name="Bera J."/>
            <person name="Fadrosh D."/>
            <person name="Jin S."/>
            <person name="Johri S."/>
            <person name="Kim M."/>
            <person name="Overton L."/>
            <person name="Reardon M."/>
            <person name="Tsitrin T."/>
            <person name="Vuong H."/>
            <person name="Weaver B."/>
            <person name="Ciecko A."/>
            <person name="Tallon L."/>
            <person name="Jackson J."/>
            <person name="Pai G."/>
            <person name="Aken S.V."/>
            <person name="Utterback T."/>
            <person name="Reidmuller S."/>
            <person name="Feldblyum T."/>
            <person name="Hsiao J."/>
            <person name="Zismann V."/>
            <person name="Iobst S."/>
            <person name="de Vazeille A.R."/>
            <person name="Buell C.R."/>
            <person name="Ying K."/>
            <person name="Li Y."/>
            <person name="Lu T."/>
            <person name="Huang Y."/>
            <person name="Zhao Q."/>
            <person name="Feng Q."/>
            <person name="Zhang L."/>
            <person name="Zhu J."/>
            <person name="Weng Q."/>
            <person name="Mu J."/>
            <person name="Lu Y."/>
            <person name="Fan D."/>
            <person name="Liu Y."/>
            <person name="Guan J."/>
            <person name="Zhang Y."/>
            <person name="Yu S."/>
            <person name="Liu X."/>
            <person name="Zhang Y."/>
            <person name="Hong G."/>
            <person name="Han B."/>
            <person name="Choisne N."/>
            <person name="Demange N."/>
            <person name="Orjeda G."/>
            <person name="Samain S."/>
            <person name="Cattolico L."/>
            <person name="Pelletier E."/>
            <person name="Couloux A."/>
            <person name="Segurens B."/>
            <person name="Wincker P."/>
            <person name="D'Hont A."/>
            <person name="Scarpelli C."/>
            <person name="Weissenbach J."/>
            <person name="Salanoubat M."/>
            <person name="Quetier F."/>
            <person name="Yu Y."/>
            <person name="Kim H.R."/>
            <person name="Rambo T."/>
            <person name="Currie J."/>
            <person name="Collura K."/>
            <person name="Luo M."/>
            <person name="Yang T."/>
            <person name="Ammiraju J.S.S."/>
            <person name="Engler F."/>
            <person name="Soderlund C."/>
            <person name="Wing R.A."/>
            <person name="Palmer L.E."/>
            <person name="de la Bastide M."/>
            <person name="Spiegel L."/>
            <person name="Nascimento L."/>
            <person name="Zutavern T."/>
            <person name="O'Shaughnessy A."/>
            <person name="Dike S."/>
            <person name="Dedhia N."/>
            <person name="Preston R."/>
            <person name="Balija V."/>
            <person name="McCombie W.R."/>
            <person name="Chow T."/>
            <person name="Chen H."/>
            <person name="Chung M."/>
            <person name="Chen C."/>
            <person name="Shaw J."/>
            <person name="Wu H."/>
            <person name="Hsiao K."/>
            <person name="Chao Y."/>
            <person name="Chu M."/>
            <person name="Cheng C."/>
            <person name="Hour A."/>
            <person name="Lee P."/>
            <person name="Lin S."/>
            <person name="Lin Y."/>
            <person name="Liou J."/>
            <person name="Liu S."/>
            <person name="Hsing Y."/>
            <person name="Raghuvanshi S."/>
            <person name="Mohanty A."/>
            <person name="Bharti A.K."/>
            <person name="Gaur A."/>
            <person name="Gupta V."/>
            <person name="Kumar D."/>
            <person name="Ravi V."/>
            <person name="Vij S."/>
            <person name="Kapur A."/>
            <person name="Khurana P."/>
            <person name="Khurana P."/>
            <person name="Khurana J.P."/>
            <person name="Tyagi A.K."/>
            <person name="Gaikwad K."/>
            <person name="Singh A."/>
            <person name="Dalal V."/>
            <person name="Srivastava S."/>
            <person name="Dixit A."/>
            <person name="Pal A.K."/>
            <person name="Ghazi I.A."/>
            <person name="Yadav M."/>
            <person name="Pandit A."/>
            <person name="Bhargava A."/>
            <person name="Sureshbabu K."/>
            <person name="Batra K."/>
            <person name="Sharma T.R."/>
            <person name="Mohapatra T."/>
            <person name="Singh N.K."/>
            <person name="Messing J."/>
            <person name="Nelson A.B."/>
            <person name="Fuks G."/>
            <person name="Kavchok S."/>
            <person name="Keizer G."/>
            <person name="Linton E."/>
            <person name="Llaca V."/>
            <person name="Song R."/>
            <person name="Tanyolac B."/>
            <person name="Young S."/>
            <person name="Ho-Il K."/>
            <person name="Hahn J.H."/>
            <person name="Sangsakoo G."/>
            <person name="Vanavichit A."/>
            <person name="de Mattos Luiz.A.T."/>
            <person name="Zimmer P.D."/>
            <person name="Malone G."/>
            <person name="Dellagostin O."/>
            <person name="de Oliveira A.C."/>
            <person name="Bevan M."/>
            <person name="Bancroft I."/>
            <person name="Minx P."/>
            <person name="Cordum H."/>
            <person name="Wilson R."/>
            <person name="Cheng Z."/>
            <person name="Jin W."/>
            <person name="Jiang J."/>
            <person name="Leong S.A."/>
            <person name="Iwama H."/>
            <person name="Gojobori T."/>
            <person name="Itoh T."/>
            <person name="Niimura Y."/>
            <person name="Fujii Y."/>
            <person name="Habara T."/>
            <person name="Sakai H."/>
            <person name="Sato Y."/>
            <person name="Wilson G."/>
            <person name="Kumar K."/>
            <person name="McCouch S."/>
            <person name="Juretic N."/>
            <person name="Hoen D."/>
            <person name="Wright S."/>
            <person name="Bruskiewich R."/>
            <person name="Bureau T."/>
            <person name="Miyao A."/>
            <person name="Hirochika H."/>
            <person name="Nishikawa T."/>
            <person name="Kadowaki K."/>
            <person name="Sugiura M."/>
            <person name="Burr B."/>
            <person name="Sasaki T."/>
        </authorList>
    </citation>
    <scope>NUCLEOTIDE SEQUENCE [LARGE SCALE GENOMIC DNA]</scope>
    <source>
        <strain evidence="3">cv. Nipponbare</strain>
    </source>
</reference>
<reference evidence="3" key="2">
    <citation type="journal article" date="2008" name="Nucleic Acids Res.">
        <title>The rice annotation project database (RAP-DB): 2008 update.</title>
        <authorList>
            <consortium name="The rice annotation project (RAP)"/>
        </authorList>
    </citation>
    <scope>GENOME REANNOTATION</scope>
    <source>
        <strain evidence="3">cv. Nipponbare</strain>
    </source>
</reference>
<proteinExistence type="predicted"/>
<dbReference type="Proteomes" id="UP000000763">
    <property type="component" value="Chromosome 6"/>
</dbReference>
<feature type="compositionally biased region" description="Basic and acidic residues" evidence="1">
    <location>
        <begin position="15"/>
        <end position="26"/>
    </location>
</feature>
<feature type="region of interest" description="Disordered" evidence="1">
    <location>
        <begin position="98"/>
        <end position="145"/>
    </location>
</feature>